<dbReference type="EMBL" id="JAPFFF010000030">
    <property type="protein sequence ID" value="KAK8845726.1"/>
    <property type="molecule type" value="Genomic_DNA"/>
</dbReference>
<dbReference type="Gene3D" id="3.40.50.300">
    <property type="entry name" value="P-loop containing nucleotide triphosphate hydrolases"/>
    <property type="match status" value="1"/>
</dbReference>
<keyword evidence="2" id="KW-1185">Reference proteome</keyword>
<dbReference type="InterPro" id="IPR027417">
    <property type="entry name" value="P-loop_NTPase"/>
</dbReference>
<comment type="caution">
    <text evidence="1">The sequence shown here is derived from an EMBL/GenBank/DDBJ whole genome shotgun (WGS) entry which is preliminary data.</text>
</comment>
<accession>A0ABR2HE78</accession>
<evidence type="ECO:0008006" key="3">
    <source>
        <dbReference type="Google" id="ProtNLM"/>
    </source>
</evidence>
<gene>
    <name evidence="1" type="ORF">M9Y10_020644</name>
</gene>
<dbReference type="SUPFAM" id="SSF52540">
    <property type="entry name" value="P-loop containing nucleoside triphosphate hydrolases"/>
    <property type="match status" value="1"/>
</dbReference>
<protein>
    <recommendedName>
        <fullName evidence="3">G domain-containing protein</fullName>
    </recommendedName>
</protein>
<organism evidence="1 2">
    <name type="scientific">Tritrichomonas musculus</name>
    <dbReference type="NCBI Taxonomy" id="1915356"/>
    <lineage>
        <taxon>Eukaryota</taxon>
        <taxon>Metamonada</taxon>
        <taxon>Parabasalia</taxon>
        <taxon>Tritrichomonadida</taxon>
        <taxon>Tritrichomonadidae</taxon>
        <taxon>Tritrichomonas</taxon>
    </lineage>
</organism>
<evidence type="ECO:0000313" key="2">
    <source>
        <dbReference type="Proteomes" id="UP001470230"/>
    </source>
</evidence>
<sequence length="410" mass="47348">MNQENFEKLSDIISKAEKEIKTNLEHCQGFNKLILLGNTGSGKTTVSCILACKKVMIRKTGRNNITLDYKGIESGGKSITKIPSIMINEKHDLLIGDCPRFQDTEGTQQEIVNAFSIDCLLTQFSNNYNKVKILLVIGVEEILAGRAQAVTQIFERMEKMFPIKEHLEQGVGVIFTRSDIDKEGIDYIDMFNVNASLVVKKWCTFFENHLERVFTLPKPHSDNINEAYDFGDREHLISFTKKDQIMNPIHFVTLSKNATDDLGSEYFKNCQYLNDTISSIFETIYEQFNKETSSKKIKKWSNILMRFKNIEIQNTKDLIRIIVEYLPNENIFIDYAESLANFEPFDTFINIVLNVKNNGLQRFFRKKTVNAIIQLESNRKYVQSIEAREKEIESQKLIVAKQEEITNNIK</sequence>
<reference evidence="1 2" key="1">
    <citation type="submission" date="2024-04" db="EMBL/GenBank/DDBJ databases">
        <title>Tritrichomonas musculus Genome.</title>
        <authorList>
            <person name="Alves-Ferreira E."/>
            <person name="Grigg M."/>
            <person name="Lorenzi H."/>
            <person name="Galac M."/>
        </authorList>
    </citation>
    <scope>NUCLEOTIDE SEQUENCE [LARGE SCALE GENOMIC DNA]</scope>
    <source>
        <strain evidence="1 2">EAF2021</strain>
    </source>
</reference>
<dbReference type="Proteomes" id="UP001470230">
    <property type="component" value="Unassembled WGS sequence"/>
</dbReference>
<name>A0ABR2HE78_9EUKA</name>
<evidence type="ECO:0000313" key="1">
    <source>
        <dbReference type="EMBL" id="KAK8845726.1"/>
    </source>
</evidence>
<proteinExistence type="predicted"/>